<dbReference type="EMBL" id="KQ234946">
    <property type="protein sequence ID" value="KMZ83244.1"/>
    <property type="molecule type" value="Genomic_DNA"/>
</dbReference>
<organism evidence="2 3">
    <name type="scientific">Plasmodium vivax (strain Brazil I)</name>
    <dbReference type="NCBI Taxonomy" id="1033975"/>
    <lineage>
        <taxon>Eukaryota</taxon>
        <taxon>Sar</taxon>
        <taxon>Alveolata</taxon>
        <taxon>Apicomplexa</taxon>
        <taxon>Aconoidasida</taxon>
        <taxon>Haemosporida</taxon>
        <taxon>Plasmodiidae</taxon>
        <taxon>Plasmodium</taxon>
        <taxon>Plasmodium (Plasmodium)</taxon>
    </lineage>
</organism>
<gene>
    <name evidence="2" type="ORF">PVBG_05214</name>
</gene>
<dbReference type="Proteomes" id="UP000053327">
    <property type="component" value="Unassembled WGS sequence"/>
</dbReference>
<evidence type="ECO:0000313" key="2">
    <source>
        <dbReference type="EMBL" id="KMZ83244.1"/>
    </source>
</evidence>
<dbReference type="AlphaFoldDB" id="A0A0J9SJS9"/>
<sequence length="320" mass="37286">MSNEIMDIEKWKRDFPFLASVWNTIDDFDKDLNDDPKTNDYFVVCNQIIGKSEGEMEKHKGVCMKLVRNLGHYSINKEFLSHTPERCNNLNNWIYYSMKKHKIPENIIIGCFNEYYGMMEGIKEKPRCSYYSYDNTYLQPKEIVELKIFLDNMHIIKETLLHKYERNQISLQKYICEYVNIYNILNSTYCPQELKDIGKHVDTCKILENFKTTYMSYLYYNLNKKEIIPSLYDVENEYKKKCVPPQLVVPSNAPLENDVDELPPSTEDSGEERNVFSSPRPYNVEKPGSSMSGTVSTAVGTMAGASSIIALLYKVTQNFI</sequence>
<evidence type="ECO:0008006" key="4">
    <source>
        <dbReference type="Google" id="ProtNLM"/>
    </source>
</evidence>
<reference evidence="2 3" key="1">
    <citation type="submission" date="2011-08" db="EMBL/GenBank/DDBJ databases">
        <title>The Genome Sequence of Plasmodium vivax Brazil I.</title>
        <authorList>
            <consortium name="The Broad Institute Genome Sequencing Platform"/>
            <consortium name="The Broad Institute Genome Sequencing Center for Infectious Disease"/>
            <person name="Neafsey D."/>
            <person name="Carlton J."/>
            <person name="Barnwell J."/>
            <person name="Collins W."/>
            <person name="Escalante A."/>
            <person name="Mullikin J."/>
            <person name="Saul A."/>
            <person name="Guigo R."/>
            <person name="Camara F."/>
            <person name="Young S.K."/>
            <person name="Zeng Q."/>
            <person name="Gargeya S."/>
            <person name="Fitzgerald M."/>
            <person name="Haas B."/>
            <person name="Abouelleil A."/>
            <person name="Alvarado L."/>
            <person name="Arachchi H.M."/>
            <person name="Berlin A."/>
            <person name="Brown A."/>
            <person name="Chapman S.B."/>
            <person name="Chen Z."/>
            <person name="Dunbar C."/>
            <person name="Freedman E."/>
            <person name="Gearin G."/>
            <person name="Gellesch M."/>
            <person name="Goldberg J."/>
            <person name="Griggs A."/>
            <person name="Gujja S."/>
            <person name="Heiman D."/>
            <person name="Howarth C."/>
            <person name="Larson L."/>
            <person name="Lui A."/>
            <person name="MacDonald P.J.P."/>
            <person name="Montmayeur A."/>
            <person name="Murphy C."/>
            <person name="Neiman D."/>
            <person name="Pearson M."/>
            <person name="Priest M."/>
            <person name="Roberts A."/>
            <person name="Saif S."/>
            <person name="Shea T."/>
            <person name="Shenoy N."/>
            <person name="Sisk P."/>
            <person name="Stolte C."/>
            <person name="Sykes S."/>
            <person name="Wortman J."/>
            <person name="Nusbaum C."/>
            <person name="Birren B."/>
        </authorList>
    </citation>
    <scope>NUCLEOTIDE SEQUENCE [LARGE SCALE GENOMIC DNA]</scope>
    <source>
        <strain evidence="2 3">Brazil I</strain>
    </source>
</reference>
<evidence type="ECO:0000256" key="1">
    <source>
        <dbReference type="SAM" id="MobiDB-lite"/>
    </source>
</evidence>
<evidence type="ECO:0000313" key="3">
    <source>
        <dbReference type="Proteomes" id="UP000053327"/>
    </source>
</evidence>
<protein>
    <recommendedName>
        <fullName evidence="4">PIR Superfamily Protein</fullName>
    </recommendedName>
</protein>
<feature type="region of interest" description="Disordered" evidence="1">
    <location>
        <begin position="251"/>
        <end position="290"/>
    </location>
</feature>
<name>A0A0J9SJS9_PLAV1</name>
<proteinExistence type="predicted"/>
<accession>A0A0J9SJS9</accession>